<organism evidence="7">
    <name type="scientific">marine sediment metagenome</name>
    <dbReference type="NCBI Taxonomy" id="412755"/>
    <lineage>
        <taxon>unclassified sequences</taxon>
        <taxon>metagenomes</taxon>
        <taxon>ecological metagenomes</taxon>
    </lineage>
</organism>
<sequence length="76" mass="8107">MANKKTFNDLGLSAKALDAINKKGFEEPTAIQAMTIPIMLRDDTNIIAQAQTGTGKTAAFGLPLIEMINTNSKAVQ</sequence>
<evidence type="ECO:0000256" key="2">
    <source>
        <dbReference type="ARBA" id="ARBA00022741"/>
    </source>
</evidence>
<dbReference type="InterPro" id="IPR027417">
    <property type="entry name" value="P-loop_NTPase"/>
</dbReference>
<dbReference type="InterPro" id="IPR050547">
    <property type="entry name" value="DEAD_box_RNA_helicases"/>
</dbReference>
<feature type="domain" description="DEAD-box RNA helicase Q" evidence="6">
    <location>
        <begin position="5"/>
        <end position="33"/>
    </location>
</feature>
<dbReference type="InterPro" id="IPR014014">
    <property type="entry name" value="RNA_helicase_DEAD_Q_motif"/>
</dbReference>
<dbReference type="GO" id="GO:0016787">
    <property type="term" value="F:hydrolase activity"/>
    <property type="evidence" value="ECO:0007669"/>
    <property type="project" value="UniProtKB-KW"/>
</dbReference>
<evidence type="ECO:0000256" key="5">
    <source>
        <dbReference type="ARBA" id="ARBA00022840"/>
    </source>
</evidence>
<comment type="caution">
    <text evidence="7">The sequence shown here is derived from an EMBL/GenBank/DDBJ whole genome shotgun (WGS) entry which is preliminary data.</text>
</comment>
<dbReference type="GO" id="GO:0003724">
    <property type="term" value="F:RNA helicase activity"/>
    <property type="evidence" value="ECO:0007669"/>
    <property type="project" value="UniProtKB-EC"/>
</dbReference>
<proteinExistence type="predicted"/>
<accession>X0VEG0</accession>
<name>X0VEG0_9ZZZZ</name>
<dbReference type="PANTHER" id="PTHR47963">
    <property type="entry name" value="DEAD-BOX ATP-DEPENDENT RNA HELICASE 47, MITOCHONDRIAL"/>
    <property type="match status" value="1"/>
</dbReference>
<dbReference type="PANTHER" id="PTHR47963:SF8">
    <property type="entry name" value="ATP-DEPENDENT RNA HELICASE DEAD"/>
    <property type="match status" value="1"/>
</dbReference>
<keyword evidence="5" id="KW-0067">ATP-binding</keyword>
<dbReference type="PROSITE" id="PS51195">
    <property type="entry name" value="Q_MOTIF"/>
    <property type="match status" value="1"/>
</dbReference>
<evidence type="ECO:0000259" key="6">
    <source>
        <dbReference type="PROSITE" id="PS51195"/>
    </source>
</evidence>
<dbReference type="GO" id="GO:0005524">
    <property type="term" value="F:ATP binding"/>
    <property type="evidence" value="ECO:0007669"/>
    <property type="project" value="UniProtKB-KW"/>
</dbReference>
<keyword evidence="2" id="KW-0547">Nucleotide-binding</keyword>
<dbReference type="Gene3D" id="3.40.50.300">
    <property type="entry name" value="P-loop containing nucleotide triphosphate hydrolases"/>
    <property type="match status" value="1"/>
</dbReference>
<protein>
    <recommendedName>
        <fullName evidence="1">RNA helicase</fullName>
        <ecNumber evidence="1">3.6.4.13</ecNumber>
    </recommendedName>
</protein>
<evidence type="ECO:0000313" key="7">
    <source>
        <dbReference type="EMBL" id="GAG10863.1"/>
    </source>
</evidence>
<dbReference type="EMBL" id="BARS01024693">
    <property type="protein sequence ID" value="GAG10863.1"/>
    <property type="molecule type" value="Genomic_DNA"/>
</dbReference>
<dbReference type="SUPFAM" id="SSF52540">
    <property type="entry name" value="P-loop containing nucleoside triphosphate hydrolases"/>
    <property type="match status" value="1"/>
</dbReference>
<dbReference type="GO" id="GO:0003723">
    <property type="term" value="F:RNA binding"/>
    <property type="evidence" value="ECO:0007669"/>
    <property type="project" value="TreeGrafter"/>
</dbReference>
<gene>
    <name evidence="7" type="ORF">S01H1_39165</name>
</gene>
<keyword evidence="4" id="KW-0347">Helicase</keyword>
<evidence type="ECO:0000256" key="4">
    <source>
        <dbReference type="ARBA" id="ARBA00022806"/>
    </source>
</evidence>
<evidence type="ECO:0000256" key="1">
    <source>
        <dbReference type="ARBA" id="ARBA00012552"/>
    </source>
</evidence>
<dbReference type="AlphaFoldDB" id="X0VEG0"/>
<evidence type="ECO:0000256" key="3">
    <source>
        <dbReference type="ARBA" id="ARBA00022801"/>
    </source>
</evidence>
<reference evidence="7" key="1">
    <citation type="journal article" date="2014" name="Front. Microbiol.">
        <title>High frequency of phylogenetically diverse reductive dehalogenase-homologous genes in deep subseafloor sedimentary metagenomes.</title>
        <authorList>
            <person name="Kawai M."/>
            <person name="Futagami T."/>
            <person name="Toyoda A."/>
            <person name="Takaki Y."/>
            <person name="Nishi S."/>
            <person name="Hori S."/>
            <person name="Arai W."/>
            <person name="Tsubouchi T."/>
            <person name="Morono Y."/>
            <person name="Uchiyama I."/>
            <person name="Ito T."/>
            <person name="Fujiyama A."/>
            <person name="Inagaki F."/>
            <person name="Takami H."/>
        </authorList>
    </citation>
    <scope>NUCLEOTIDE SEQUENCE</scope>
    <source>
        <strain evidence="7">Expedition CK06-06</strain>
    </source>
</reference>
<feature type="non-terminal residue" evidence="7">
    <location>
        <position position="76"/>
    </location>
</feature>
<dbReference type="EC" id="3.6.4.13" evidence="1"/>
<dbReference type="InterPro" id="IPR011545">
    <property type="entry name" value="DEAD/DEAH_box_helicase_dom"/>
</dbReference>
<keyword evidence="3" id="KW-0378">Hydrolase</keyword>
<dbReference type="Pfam" id="PF00270">
    <property type="entry name" value="DEAD"/>
    <property type="match status" value="1"/>
</dbReference>